<evidence type="ECO:0008006" key="3">
    <source>
        <dbReference type="Google" id="ProtNLM"/>
    </source>
</evidence>
<dbReference type="AlphaFoldDB" id="A0A2K2G533"/>
<comment type="caution">
    <text evidence="1">The sequence shown here is derived from an EMBL/GenBank/DDBJ whole genome shotgun (WGS) entry which is preliminary data.</text>
</comment>
<dbReference type="RefSeq" id="WP_103094579.1">
    <property type="nucleotide sequence ID" value="NZ_LYMM01000003.1"/>
</dbReference>
<organism evidence="1 2">
    <name type="scientific">Novosphingobium guangzhouense</name>
    <dbReference type="NCBI Taxonomy" id="1850347"/>
    <lineage>
        <taxon>Bacteria</taxon>
        <taxon>Pseudomonadati</taxon>
        <taxon>Pseudomonadota</taxon>
        <taxon>Alphaproteobacteria</taxon>
        <taxon>Sphingomonadales</taxon>
        <taxon>Sphingomonadaceae</taxon>
        <taxon>Novosphingobium</taxon>
    </lineage>
</organism>
<gene>
    <name evidence="1" type="ORF">A8V01_12360</name>
</gene>
<protein>
    <recommendedName>
        <fullName evidence="3">Lipoprotein</fullName>
    </recommendedName>
</protein>
<dbReference type="Proteomes" id="UP000236327">
    <property type="component" value="Unassembled WGS sequence"/>
</dbReference>
<sequence>MMLKYAVVTAAFAMLAGCGQETPAEQAAENARDVAMVERMSREPLKPIVPIPITAEDIDGYGLDRPGCSFAKQAPGAAPIFIATSTEGFMRVGRDFKRFAAKGTSADLPGGARTTYVGLSSWVDIVRLPDEGMASDANTWPARLIIHDSQERVAYRADGVMHCRGSDAPPRR</sequence>
<name>A0A2K2G533_9SPHN</name>
<dbReference type="EMBL" id="LYMM01000003">
    <property type="protein sequence ID" value="PNU06147.1"/>
    <property type="molecule type" value="Genomic_DNA"/>
</dbReference>
<dbReference type="PROSITE" id="PS51257">
    <property type="entry name" value="PROKAR_LIPOPROTEIN"/>
    <property type="match status" value="1"/>
</dbReference>
<keyword evidence="2" id="KW-1185">Reference proteome</keyword>
<proteinExistence type="predicted"/>
<reference evidence="1 2" key="1">
    <citation type="submission" date="2016-05" db="EMBL/GenBank/DDBJ databases">
        <title>Complete genome sequence of Novosphingobium guangzhouense SA925(T).</title>
        <authorList>
            <person name="Sha S."/>
        </authorList>
    </citation>
    <scope>NUCLEOTIDE SEQUENCE [LARGE SCALE GENOMIC DNA]</scope>
    <source>
        <strain evidence="1 2">SA925</strain>
    </source>
</reference>
<accession>A0A2K2G533</accession>
<evidence type="ECO:0000313" key="2">
    <source>
        <dbReference type="Proteomes" id="UP000236327"/>
    </source>
</evidence>
<dbReference type="OrthoDB" id="7503239at2"/>
<evidence type="ECO:0000313" key="1">
    <source>
        <dbReference type="EMBL" id="PNU06147.1"/>
    </source>
</evidence>